<dbReference type="AlphaFoldDB" id="A0A6J4L0S3"/>
<feature type="region of interest" description="Disordered" evidence="1">
    <location>
        <begin position="50"/>
        <end position="73"/>
    </location>
</feature>
<proteinExistence type="predicted"/>
<organism evidence="2">
    <name type="scientific">uncultured Gemmatimonadota bacterium</name>
    <dbReference type="NCBI Taxonomy" id="203437"/>
    <lineage>
        <taxon>Bacteria</taxon>
        <taxon>Pseudomonadati</taxon>
        <taxon>Gemmatimonadota</taxon>
        <taxon>environmental samples</taxon>
    </lineage>
</organism>
<dbReference type="EMBL" id="CADCTV010000341">
    <property type="protein sequence ID" value="CAA9319708.1"/>
    <property type="molecule type" value="Genomic_DNA"/>
</dbReference>
<evidence type="ECO:0000256" key="1">
    <source>
        <dbReference type="SAM" id="MobiDB-lite"/>
    </source>
</evidence>
<sequence>MLSAPGDPRPPTIGGADVAAQFGKRWAEVAAAQRIARIFKAVRGIGRRLGAPGRVRTCPPRRTDARKRGGHGA</sequence>
<name>A0A6J4L0S3_9BACT</name>
<protein>
    <submittedName>
        <fullName evidence="2">Uncharacterized protein</fullName>
    </submittedName>
</protein>
<reference evidence="2" key="1">
    <citation type="submission" date="2020-02" db="EMBL/GenBank/DDBJ databases">
        <authorList>
            <person name="Meier V. D."/>
        </authorList>
    </citation>
    <scope>NUCLEOTIDE SEQUENCE</scope>
    <source>
        <strain evidence="2">AVDCRST_MAG89</strain>
    </source>
</reference>
<gene>
    <name evidence="2" type="ORF">AVDCRST_MAG89-1590</name>
</gene>
<evidence type="ECO:0000313" key="2">
    <source>
        <dbReference type="EMBL" id="CAA9319708.1"/>
    </source>
</evidence>
<accession>A0A6J4L0S3</accession>